<evidence type="ECO:0000313" key="4">
    <source>
        <dbReference type="Proteomes" id="UP000263377"/>
    </source>
</evidence>
<dbReference type="Proteomes" id="UP000263377">
    <property type="component" value="Unassembled WGS sequence"/>
</dbReference>
<keyword evidence="2" id="KW-0732">Signal</keyword>
<feature type="region of interest" description="Disordered" evidence="1">
    <location>
        <begin position="27"/>
        <end position="51"/>
    </location>
</feature>
<organism evidence="3 4">
    <name type="scientific">Kitasatospora xanthocidica</name>
    <dbReference type="NCBI Taxonomy" id="83382"/>
    <lineage>
        <taxon>Bacteria</taxon>
        <taxon>Bacillati</taxon>
        <taxon>Actinomycetota</taxon>
        <taxon>Actinomycetes</taxon>
        <taxon>Kitasatosporales</taxon>
        <taxon>Streptomycetaceae</taxon>
        <taxon>Kitasatospora</taxon>
    </lineage>
</organism>
<comment type="caution">
    <text evidence="3">The sequence shown here is derived from an EMBL/GenBank/DDBJ whole genome shotgun (WGS) entry which is preliminary data.</text>
</comment>
<dbReference type="EMBL" id="QVIG01000001">
    <property type="protein sequence ID" value="RGD56678.1"/>
    <property type="molecule type" value="Genomic_DNA"/>
</dbReference>
<feature type="chain" id="PRO_5039208193" evidence="2">
    <location>
        <begin position="19"/>
        <end position="148"/>
    </location>
</feature>
<reference evidence="3 4" key="1">
    <citation type="submission" date="2018-08" db="EMBL/GenBank/DDBJ databases">
        <title>Diversity &amp; Physiological Properties of Lignin-Decomposing Actinobacteria from Soil.</title>
        <authorList>
            <person name="Roh S.G."/>
            <person name="Kim S.B."/>
        </authorList>
    </citation>
    <scope>NUCLEOTIDE SEQUENCE [LARGE SCALE GENOMIC DNA]</scope>
    <source>
        <strain evidence="3 4">MMS17-GH009</strain>
    </source>
</reference>
<evidence type="ECO:0000256" key="1">
    <source>
        <dbReference type="SAM" id="MobiDB-lite"/>
    </source>
</evidence>
<dbReference type="AlphaFoldDB" id="A0A372ZLC8"/>
<protein>
    <submittedName>
        <fullName evidence="3">Uncharacterized protein</fullName>
    </submittedName>
</protein>
<evidence type="ECO:0000313" key="3">
    <source>
        <dbReference type="EMBL" id="RGD56678.1"/>
    </source>
</evidence>
<keyword evidence="4" id="KW-1185">Reference proteome</keyword>
<gene>
    <name evidence="3" type="ORF">DR950_01720</name>
</gene>
<accession>A0A372ZLC8</accession>
<name>A0A372ZLC8_9ACTN</name>
<evidence type="ECO:0000256" key="2">
    <source>
        <dbReference type="SAM" id="SignalP"/>
    </source>
</evidence>
<feature type="signal peptide" evidence="2">
    <location>
        <begin position="1"/>
        <end position="18"/>
    </location>
</feature>
<proteinExistence type="predicted"/>
<sequence>MKPLVLTALAVAVTGVLATGTVAAVADGKPSHKPVGEPVGEPAGKPVGKPNVKPTVVVPHGPAAVSPALMAAHDQVVGDWIDVAPGDNGVAIVSCPSGEVPTGGGGQTSAFRIFVTDSYATDNSWVVRGTNTGTGTESIRATAVCTAL</sequence>